<dbReference type="Proteomes" id="UP000438429">
    <property type="component" value="Unassembled WGS sequence"/>
</dbReference>
<comment type="caution">
    <text evidence="1">The sequence shown here is derived from an EMBL/GenBank/DDBJ whole genome shotgun (WGS) entry which is preliminary data.</text>
</comment>
<evidence type="ECO:0000313" key="1">
    <source>
        <dbReference type="EMBL" id="KAF0023131.1"/>
    </source>
</evidence>
<proteinExistence type="predicted"/>
<dbReference type="AlphaFoldDB" id="A0A6A4RVG7"/>
<gene>
    <name evidence="1" type="ORF">F2P81_023761</name>
</gene>
<name>A0A6A4RVG7_SCOMX</name>
<sequence>MRDTNQRQRKTSRTAGNRRKKFRLETCARAEKQYLFVSGLLRSVTVEVCDGSVSQKLLLPPLRPRRGVPLVKNYKLEALG</sequence>
<protein>
    <submittedName>
        <fullName evidence="1">Uncharacterized protein</fullName>
    </submittedName>
</protein>
<accession>A0A6A4RVG7</accession>
<dbReference type="EMBL" id="VEVO01000022">
    <property type="protein sequence ID" value="KAF0023131.1"/>
    <property type="molecule type" value="Genomic_DNA"/>
</dbReference>
<reference evidence="1 2" key="1">
    <citation type="submission" date="2019-06" db="EMBL/GenBank/DDBJ databases">
        <title>Draft genomes of female and male turbot (Scophthalmus maximus).</title>
        <authorList>
            <person name="Xu H."/>
            <person name="Xu X.-W."/>
            <person name="Shao C."/>
            <person name="Chen S."/>
        </authorList>
    </citation>
    <scope>NUCLEOTIDE SEQUENCE [LARGE SCALE GENOMIC DNA]</scope>
    <source>
        <strain evidence="1">Ysfricsl-2016a</strain>
        <tissue evidence="1">Blood</tissue>
    </source>
</reference>
<evidence type="ECO:0000313" key="2">
    <source>
        <dbReference type="Proteomes" id="UP000438429"/>
    </source>
</evidence>
<organism evidence="1 2">
    <name type="scientific">Scophthalmus maximus</name>
    <name type="common">Turbot</name>
    <name type="synonym">Psetta maxima</name>
    <dbReference type="NCBI Taxonomy" id="52904"/>
    <lineage>
        <taxon>Eukaryota</taxon>
        <taxon>Metazoa</taxon>
        <taxon>Chordata</taxon>
        <taxon>Craniata</taxon>
        <taxon>Vertebrata</taxon>
        <taxon>Euteleostomi</taxon>
        <taxon>Actinopterygii</taxon>
        <taxon>Neopterygii</taxon>
        <taxon>Teleostei</taxon>
        <taxon>Neoteleostei</taxon>
        <taxon>Acanthomorphata</taxon>
        <taxon>Carangaria</taxon>
        <taxon>Pleuronectiformes</taxon>
        <taxon>Pleuronectoidei</taxon>
        <taxon>Scophthalmidae</taxon>
        <taxon>Scophthalmus</taxon>
    </lineage>
</organism>